<accession>A0A553H4T0</accession>
<dbReference type="InterPro" id="IPR010657">
    <property type="entry name" value="ImpA_N"/>
</dbReference>
<feature type="compositionally biased region" description="Low complexity" evidence="1">
    <location>
        <begin position="245"/>
        <end position="274"/>
    </location>
</feature>
<dbReference type="InterPro" id="IPR017740">
    <property type="entry name" value="TssA-like"/>
</dbReference>
<reference evidence="3 4" key="1">
    <citation type="submission" date="2019-07" db="EMBL/GenBank/DDBJ databases">
        <title>Pseudomonas mangiferae sp. nov., isolated from bark of mango tree in Thailand.</title>
        <authorList>
            <person name="Srisuk N."/>
            <person name="Anurat P."/>
        </authorList>
    </citation>
    <scope>NUCLEOTIDE SEQUENCE [LARGE SCALE GENOMIC DNA]</scope>
    <source>
        <strain evidence="3 4">DMKU_BBB3-04</strain>
    </source>
</reference>
<dbReference type="Proteomes" id="UP000315235">
    <property type="component" value="Unassembled WGS sequence"/>
</dbReference>
<keyword evidence="4" id="KW-1185">Reference proteome</keyword>
<feature type="domain" description="ImpA N-terminal" evidence="2">
    <location>
        <begin position="9"/>
        <end position="132"/>
    </location>
</feature>
<dbReference type="RefSeq" id="WP_143486515.1">
    <property type="nucleotide sequence ID" value="NZ_VJOY01000001.1"/>
</dbReference>
<dbReference type="PANTHER" id="PTHR37951:SF1">
    <property type="entry name" value="TYPE VI SECRETION SYSTEM COMPONENT TSSA1"/>
    <property type="match status" value="1"/>
</dbReference>
<evidence type="ECO:0000259" key="2">
    <source>
        <dbReference type="Pfam" id="PF06812"/>
    </source>
</evidence>
<feature type="region of interest" description="Disordered" evidence="1">
    <location>
        <begin position="241"/>
        <end position="277"/>
    </location>
</feature>
<dbReference type="OrthoDB" id="9771118at2"/>
<dbReference type="NCBIfam" id="TIGR03363">
    <property type="entry name" value="VI_chp_8"/>
    <property type="match status" value="1"/>
</dbReference>
<proteinExistence type="predicted"/>
<sequence>MSLNHEALLAPISADEPCGIELDYDADYLALERSVEGQPERQYGDTIIPAEEPDWSKVLQQALALLEKSKDFRLAVIVTRALTHARGVAGTAEGLNLTLDMARRYWEQGYPSLVYDGESDPLPRSNALAGLTALNGLIGDLRNVEVASRQLGKIPLSTLERIAQSREDLADAPLRRDQLQQFLSDELGYGNPDLTALSEVKELSVELERFCRESLGAENTPEFHRLVSLINLVCPSHLNPAPASAETEAPQDDAAPAAGDAGAAPATPGTPGTPRSRSDVIAMLDAVCDYLEKHEPANPAPLLIKRARNMIGQDFLSILRELAPDGVAQAELIAGVSKRD</sequence>
<protein>
    <submittedName>
        <fullName evidence="3">Type VI secretion system protein TssA</fullName>
    </submittedName>
</protein>
<dbReference type="AlphaFoldDB" id="A0A553H4T0"/>
<dbReference type="Pfam" id="PF06812">
    <property type="entry name" value="ImpA_N"/>
    <property type="match status" value="1"/>
</dbReference>
<name>A0A553H4T0_9PSED</name>
<evidence type="ECO:0000313" key="3">
    <source>
        <dbReference type="EMBL" id="TRX76780.1"/>
    </source>
</evidence>
<evidence type="ECO:0000313" key="4">
    <source>
        <dbReference type="Proteomes" id="UP000315235"/>
    </source>
</evidence>
<dbReference type="EMBL" id="VJOY01000001">
    <property type="protein sequence ID" value="TRX76780.1"/>
    <property type="molecule type" value="Genomic_DNA"/>
</dbReference>
<gene>
    <name evidence="3" type="primary">tssA</name>
    <name evidence="3" type="ORF">FM069_01805</name>
</gene>
<dbReference type="PANTHER" id="PTHR37951">
    <property type="entry name" value="CYTOPLASMIC PROTEIN-RELATED"/>
    <property type="match status" value="1"/>
</dbReference>
<evidence type="ECO:0000256" key="1">
    <source>
        <dbReference type="SAM" id="MobiDB-lite"/>
    </source>
</evidence>
<comment type="caution">
    <text evidence="3">The sequence shown here is derived from an EMBL/GenBank/DDBJ whole genome shotgun (WGS) entry which is preliminary data.</text>
</comment>
<organism evidence="3 4">
    <name type="scientific">Pseudomonas mangiferae</name>
    <dbReference type="NCBI Taxonomy" id="2593654"/>
    <lineage>
        <taxon>Bacteria</taxon>
        <taxon>Pseudomonadati</taxon>
        <taxon>Pseudomonadota</taxon>
        <taxon>Gammaproteobacteria</taxon>
        <taxon>Pseudomonadales</taxon>
        <taxon>Pseudomonadaceae</taxon>
        <taxon>Pseudomonas</taxon>
    </lineage>
</organism>